<dbReference type="GO" id="GO:0019843">
    <property type="term" value="F:rRNA binding"/>
    <property type="evidence" value="ECO:0007669"/>
    <property type="project" value="UniProtKB-UniRule"/>
</dbReference>
<comment type="subunit">
    <text evidence="5">Part of the 30S ribosomal subunit. Contacts proteins S5 and S12.</text>
</comment>
<dbReference type="Proteomes" id="UP000269352">
    <property type="component" value="Unassembled WGS sequence"/>
</dbReference>
<evidence type="ECO:0000313" key="7">
    <source>
        <dbReference type="EMBL" id="GBR73249.1"/>
    </source>
</evidence>
<dbReference type="InterPro" id="IPR035987">
    <property type="entry name" value="Ribosomal_uS8_sf"/>
</dbReference>
<dbReference type="PANTHER" id="PTHR11758">
    <property type="entry name" value="40S RIBOSOMAL PROTEIN S15A"/>
    <property type="match status" value="1"/>
</dbReference>
<dbReference type="InterPro" id="IPR000630">
    <property type="entry name" value="Ribosomal_uS8"/>
</dbReference>
<dbReference type="GO" id="GO:0003735">
    <property type="term" value="F:structural constituent of ribosome"/>
    <property type="evidence" value="ECO:0007669"/>
    <property type="project" value="InterPro"/>
</dbReference>
<dbReference type="GO" id="GO:0005737">
    <property type="term" value="C:cytoplasm"/>
    <property type="evidence" value="ECO:0007669"/>
    <property type="project" value="UniProtKB-ARBA"/>
</dbReference>
<dbReference type="Gene3D" id="3.30.1370.30">
    <property type="match status" value="1"/>
</dbReference>
<dbReference type="Pfam" id="PF00410">
    <property type="entry name" value="Ribosomal_S8"/>
    <property type="match status" value="1"/>
</dbReference>
<comment type="function">
    <text evidence="5">One of the primary rRNA binding proteins, it binds directly to 16S rRNA central domain where it helps coordinate assembly of the platform of the 30S subunit.</text>
</comment>
<gene>
    <name evidence="5 7" type="primary">rpsH</name>
    <name evidence="7" type="ORF">NO1_0661</name>
</gene>
<dbReference type="EMBL" id="BGZN01000008">
    <property type="protein sequence ID" value="GBR73249.1"/>
    <property type="molecule type" value="Genomic_DNA"/>
</dbReference>
<reference evidence="7 8" key="1">
    <citation type="journal article" date="2019" name="ISME J.">
        <title>Genome analyses of uncultured TG2/ZB3 bacteria in 'Margulisbacteria' specifically attached to ectosymbiotic spirochetes of protists in the termite gut.</title>
        <authorList>
            <person name="Utami Y.D."/>
            <person name="Kuwahara H."/>
            <person name="Igai K."/>
            <person name="Murakami T."/>
            <person name="Sugaya K."/>
            <person name="Morikawa T."/>
            <person name="Nagura Y."/>
            <person name="Yuki M."/>
            <person name="Deevong P."/>
            <person name="Inoue T."/>
            <person name="Kihara K."/>
            <person name="Lo N."/>
            <person name="Yamada A."/>
            <person name="Ohkuma M."/>
            <person name="Hongoh Y."/>
        </authorList>
    </citation>
    <scope>NUCLEOTIDE SEQUENCE [LARGE SCALE GENOMIC DNA]</scope>
    <source>
        <strain evidence="7">NkOx7-01</strain>
    </source>
</reference>
<dbReference type="GO" id="GO:0006412">
    <property type="term" value="P:translation"/>
    <property type="evidence" value="ECO:0007669"/>
    <property type="project" value="UniProtKB-UniRule"/>
</dbReference>
<sequence length="134" mass="15085">MSTTDSLGDMITIIRNGSSVGFKQVELPFSKLRQAVLNVMKREGFINEVESYQKEDTAHYYLKVTLKYGPAGEKVLNHIERISKPGRRVYLPKDKIPRVRNGYGAIILTTPKGVLSGKEARLKKTGGEAICRMW</sequence>
<keyword evidence="5" id="KW-0694">RNA-binding</keyword>
<dbReference type="GO" id="GO:1990904">
    <property type="term" value="C:ribonucleoprotein complex"/>
    <property type="evidence" value="ECO:0007669"/>
    <property type="project" value="UniProtKB-KW"/>
</dbReference>
<organism evidence="7 8">
    <name type="scientific">Termititenax aidoneus</name>
    <dbReference type="NCBI Taxonomy" id="2218524"/>
    <lineage>
        <taxon>Bacteria</taxon>
        <taxon>Bacillati</taxon>
        <taxon>Candidatus Margulisiibacteriota</taxon>
        <taxon>Candidatus Termititenacia</taxon>
        <taxon>Candidatus Termititenacales</taxon>
        <taxon>Candidatus Termititenacaceae</taxon>
        <taxon>Candidatus Termititenax</taxon>
    </lineage>
</organism>
<dbReference type="AlphaFoldDB" id="A0A388TAI3"/>
<comment type="similarity">
    <text evidence="1 5 6">Belongs to the universal ribosomal protein uS8 family.</text>
</comment>
<evidence type="ECO:0000256" key="3">
    <source>
        <dbReference type="ARBA" id="ARBA00023274"/>
    </source>
</evidence>
<dbReference type="HAMAP" id="MF_01302_B">
    <property type="entry name" value="Ribosomal_uS8_B"/>
    <property type="match status" value="1"/>
</dbReference>
<evidence type="ECO:0000256" key="4">
    <source>
        <dbReference type="ARBA" id="ARBA00035258"/>
    </source>
</evidence>
<keyword evidence="2 5" id="KW-0689">Ribosomal protein</keyword>
<dbReference type="Gene3D" id="3.30.1490.10">
    <property type="match status" value="1"/>
</dbReference>
<dbReference type="GO" id="GO:0005840">
    <property type="term" value="C:ribosome"/>
    <property type="evidence" value="ECO:0007669"/>
    <property type="project" value="UniProtKB-KW"/>
</dbReference>
<dbReference type="InterPro" id="IPR047863">
    <property type="entry name" value="Ribosomal_uS8_CS"/>
</dbReference>
<dbReference type="NCBIfam" id="NF001109">
    <property type="entry name" value="PRK00136.1"/>
    <property type="match status" value="1"/>
</dbReference>
<proteinExistence type="inferred from homology"/>
<keyword evidence="5" id="KW-0699">rRNA-binding</keyword>
<keyword evidence="3 5" id="KW-0687">Ribonucleoprotein</keyword>
<dbReference type="FunFam" id="3.30.1490.10:FF:000001">
    <property type="entry name" value="30S ribosomal protein S8"/>
    <property type="match status" value="1"/>
</dbReference>
<evidence type="ECO:0000256" key="6">
    <source>
        <dbReference type="RuleBase" id="RU003660"/>
    </source>
</evidence>
<evidence type="ECO:0000256" key="5">
    <source>
        <dbReference type="HAMAP-Rule" id="MF_01302"/>
    </source>
</evidence>
<dbReference type="SUPFAM" id="SSF56047">
    <property type="entry name" value="Ribosomal protein S8"/>
    <property type="match status" value="1"/>
</dbReference>
<evidence type="ECO:0000256" key="1">
    <source>
        <dbReference type="ARBA" id="ARBA00006471"/>
    </source>
</evidence>
<keyword evidence="8" id="KW-1185">Reference proteome</keyword>
<evidence type="ECO:0000313" key="8">
    <source>
        <dbReference type="Proteomes" id="UP000269352"/>
    </source>
</evidence>
<dbReference type="PROSITE" id="PS00053">
    <property type="entry name" value="RIBOSOMAL_S8"/>
    <property type="match status" value="1"/>
</dbReference>
<evidence type="ECO:0000256" key="2">
    <source>
        <dbReference type="ARBA" id="ARBA00022980"/>
    </source>
</evidence>
<accession>A0A388TAI3</accession>
<protein>
    <recommendedName>
        <fullName evidence="4 5">Small ribosomal subunit protein uS8</fullName>
    </recommendedName>
</protein>
<name>A0A388TAI3_TERA1</name>
<comment type="caution">
    <text evidence="7">The sequence shown here is derived from an EMBL/GenBank/DDBJ whole genome shotgun (WGS) entry which is preliminary data.</text>
</comment>